<sequence>MKSCFLGRVQESACVLCAKTANFFPFLFVSEHWLCSVRILDDDPSANSSDGSRYEFVASFLNETKGKSVWQEAECRRKERDASVLTRLSRNEAFGT</sequence>
<protein>
    <submittedName>
        <fullName evidence="1">Uncharacterized protein</fullName>
    </submittedName>
</protein>
<organism evidence="1 2">
    <name type="scientific">Araneus ventricosus</name>
    <name type="common">Orbweaver spider</name>
    <name type="synonym">Epeira ventricosa</name>
    <dbReference type="NCBI Taxonomy" id="182803"/>
    <lineage>
        <taxon>Eukaryota</taxon>
        <taxon>Metazoa</taxon>
        <taxon>Ecdysozoa</taxon>
        <taxon>Arthropoda</taxon>
        <taxon>Chelicerata</taxon>
        <taxon>Arachnida</taxon>
        <taxon>Araneae</taxon>
        <taxon>Araneomorphae</taxon>
        <taxon>Entelegynae</taxon>
        <taxon>Araneoidea</taxon>
        <taxon>Araneidae</taxon>
        <taxon>Araneus</taxon>
    </lineage>
</organism>
<dbReference type="Proteomes" id="UP000499080">
    <property type="component" value="Unassembled WGS sequence"/>
</dbReference>
<name>A0A4Y2MPF4_ARAVE</name>
<comment type="caution">
    <text evidence="1">The sequence shown here is derived from an EMBL/GenBank/DDBJ whole genome shotgun (WGS) entry which is preliminary data.</text>
</comment>
<gene>
    <name evidence="1" type="ORF">AVEN_248075_1</name>
</gene>
<accession>A0A4Y2MPF4</accession>
<reference evidence="1 2" key="1">
    <citation type="journal article" date="2019" name="Sci. Rep.">
        <title>Orb-weaving spider Araneus ventricosus genome elucidates the spidroin gene catalogue.</title>
        <authorList>
            <person name="Kono N."/>
            <person name="Nakamura H."/>
            <person name="Ohtoshi R."/>
            <person name="Moran D.A.P."/>
            <person name="Shinohara A."/>
            <person name="Yoshida Y."/>
            <person name="Fujiwara M."/>
            <person name="Mori M."/>
            <person name="Tomita M."/>
            <person name="Arakawa K."/>
        </authorList>
    </citation>
    <scope>NUCLEOTIDE SEQUENCE [LARGE SCALE GENOMIC DNA]</scope>
</reference>
<dbReference type="EMBL" id="BGPR01007726">
    <property type="protein sequence ID" value="GBN29051.1"/>
    <property type="molecule type" value="Genomic_DNA"/>
</dbReference>
<keyword evidence="2" id="KW-1185">Reference proteome</keyword>
<evidence type="ECO:0000313" key="1">
    <source>
        <dbReference type="EMBL" id="GBN29051.1"/>
    </source>
</evidence>
<dbReference type="AlphaFoldDB" id="A0A4Y2MPF4"/>
<evidence type="ECO:0000313" key="2">
    <source>
        <dbReference type="Proteomes" id="UP000499080"/>
    </source>
</evidence>
<proteinExistence type="predicted"/>